<evidence type="ECO:0000313" key="15">
    <source>
        <dbReference type="EMBL" id="EDW88994.1"/>
    </source>
</evidence>
<dbReference type="InterPro" id="IPR050430">
    <property type="entry name" value="Peptidase_S1"/>
</dbReference>
<feature type="signal peptide" evidence="13">
    <location>
        <begin position="1"/>
        <end position="18"/>
    </location>
</feature>
<dbReference type="GO" id="GO:0005576">
    <property type="term" value="C:extracellular region"/>
    <property type="evidence" value="ECO:0007669"/>
    <property type="project" value="UniProtKB-SubCell"/>
</dbReference>
<keyword evidence="6 12" id="KW-0378">Hydrolase</keyword>
<dbReference type="PRINTS" id="PR00722">
    <property type="entry name" value="CHYMOTRYPSIN"/>
</dbReference>
<keyword evidence="9" id="KW-1015">Disulfide bond</keyword>
<dbReference type="InterPro" id="IPR001254">
    <property type="entry name" value="Trypsin_dom"/>
</dbReference>
<feature type="domain" description="Peptidase S1" evidence="14">
    <location>
        <begin position="27"/>
        <end position="247"/>
    </location>
</feature>
<organism evidence="15 16">
    <name type="scientific">Drosophila yakuba</name>
    <name type="common">Fruit fly</name>
    <dbReference type="NCBI Taxonomy" id="7245"/>
    <lineage>
        <taxon>Eukaryota</taxon>
        <taxon>Metazoa</taxon>
        <taxon>Ecdysozoa</taxon>
        <taxon>Arthropoda</taxon>
        <taxon>Hexapoda</taxon>
        <taxon>Insecta</taxon>
        <taxon>Pterygota</taxon>
        <taxon>Neoptera</taxon>
        <taxon>Endopterygota</taxon>
        <taxon>Diptera</taxon>
        <taxon>Brachycera</taxon>
        <taxon>Muscomorpha</taxon>
        <taxon>Ephydroidea</taxon>
        <taxon>Drosophilidae</taxon>
        <taxon>Drosophila</taxon>
        <taxon>Sophophora</taxon>
    </lineage>
</organism>
<dbReference type="PANTHER" id="PTHR24276">
    <property type="entry name" value="POLYSERASE-RELATED"/>
    <property type="match status" value="1"/>
</dbReference>
<evidence type="ECO:0000256" key="5">
    <source>
        <dbReference type="ARBA" id="ARBA00022729"/>
    </source>
</evidence>
<keyword evidence="16" id="KW-1185">Reference proteome</keyword>
<comment type="subcellular location">
    <subcellularLocation>
        <location evidence="1">Secreted</location>
        <location evidence="1">Extracellular space</location>
    </subcellularLocation>
</comment>
<dbReference type="MEROPS" id="S01.B60"/>
<dbReference type="SMR" id="B4P0K0"/>
<dbReference type="Pfam" id="PF00089">
    <property type="entry name" value="Trypsin"/>
    <property type="match status" value="1"/>
</dbReference>
<dbReference type="GO" id="GO:0006508">
    <property type="term" value="P:proteolysis"/>
    <property type="evidence" value="ECO:0007669"/>
    <property type="project" value="UniProtKB-KW"/>
</dbReference>
<evidence type="ECO:0000259" key="14">
    <source>
        <dbReference type="PROSITE" id="PS50240"/>
    </source>
</evidence>
<comment type="similarity">
    <text evidence="2">Belongs to the peptidase S1 family.</text>
</comment>
<evidence type="ECO:0000256" key="3">
    <source>
        <dbReference type="ARBA" id="ARBA00022525"/>
    </source>
</evidence>
<dbReference type="PROSITE" id="PS50240">
    <property type="entry name" value="TRYPSIN_DOM"/>
    <property type="match status" value="1"/>
</dbReference>
<dbReference type="EMBL" id="CM000157">
    <property type="protein sequence ID" value="EDW88994.1"/>
    <property type="molecule type" value="Genomic_DNA"/>
</dbReference>
<dbReference type="OMA" id="ICAGTSH"/>
<dbReference type="AlphaFoldDB" id="B4P0K0"/>
<evidence type="ECO:0000256" key="1">
    <source>
        <dbReference type="ARBA" id="ARBA00004239"/>
    </source>
</evidence>
<dbReference type="OrthoDB" id="10059102at2759"/>
<sequence>MFIETFLLLLALNSLSAGRVSQPEGRIIGGETIEIEQTPWQVSLLLKGVFQCGGSIYSADIIISAAHCFFDEFEGRHSDQEFQVRAGSALKDSNGSVVDVFAAKTHEHFRWPFNDIAIVRLSKPLEFTNKVMPIPLATTNPFPGTTAFVSGWGYFLNANDVSLSYPKHLQGLTLQIQWLESCGLVHPSLICAGVFGRSACNGDSGGPLVANKQLVGVVTGSLQPNCTSSSLYNSVPYFRDWILTTIASI</sequence>
<comment type="catalytic activity">
    <reaction evidence="10">
        <text>Preferential cleavage: Arg-|-Xaa, Lys-|-Xaa.</text>
        <dbReference type="EC" id="3.4.21.4"/>
    </reaction>
</comment>
<dbReference type="Proteomes" id="UP000002282">
    <property type="component" value="Chromosome 2L"/>
</dbReference>
<evidence type="ECO:0000256" key="13">
    <source>
        <dbReference type="SAM" id="SignalP"/>
    </source>
</evidence>
<dbReference type="GO" id="GO:0004252">
    <property type="term" value="F:serine-type endopeptidase activity"/>
    <property type="evidence" value="ECO:0007669"/>
    <property type="project" value="UniProtKB-EC"/>
</dbReference>
<evidence type="ECO:0000256" key="4">
    <source>
        <dbReference type="ARBA" id="ARBA00022670"/>
    </source>
</evidence>
<dbReference type="SUPFAM" id="SSF50494">
    <property type="entry name" value="Trypsin-like serine proteases"/>
    <property type="match status" value="1"/>
</dbReference>
<dbReference type="KEGG" id="dya:Dyak_GE25071"/>
<dbReference type="InterPro" id="IPR001314">
    <property type="entry name" value="Peptidase_S1A"/>
</dbReference>
<dbReference type="PANTHER" id="PTHR24276:SF91">
    <property type="entry name" value="AT26814P-RELATED"/>
    <property type="match status" value="1"/>
</dbReference>
<evidence type="ECO:0000256" key="12">
    <source>
        <dbReference type="RuleBase" id="RU363034"/>
    </source>
</evidence>
<keyword evidence="7 12" id="KW-0720">Serine protease</keyword>
<dbReference type="InterPro" id="IPR009003">
    <property type="entry name" value="Peptidase_S1_PA"/>
</dbReference>
<reference evidence="15 16" key="1">
    <citation type="journal article" date="2007" name="Nature">
        <title>Evolution of genes and genomes on the Drosophila phylogeny.</title>
        <authorList>
            <consortium name="Drosophila 12 Genomes Consortium"/>
            <person name="Clark A.G."/>
            <person name="Eisen M.B."/>
            <person name="Smith D.R."/>
            <person name="Bergman C.M."/>
            <person name="Oliver B."/>
            <person name="Markow T.A."/>
            <person name="Kaufman T.C."/>
            <person name="Kellis M."/>
            <person name="Gelbart W."/>
            <person name="Iyer V.N."/>
            <person name="Pollard D.A."/>
            <person name="Sackton T.B."/>
            <person name="Larracuente A.M."/>
            <person name="Singh N.D."/>
            <person name="Abad J.P."/>
            <person name="Abt D.N."/>
            <person name="Adryan B."/>
            <person name="Aguade M."/>
            <person name="Akashi H."/>
            <person name="Anderson W.W."/>
            <person name="Aquadro C.F."/>
            <person name="Ardell D.H."/>
            <person name="Arguello R."/>
            <person name="Artieri C.G."/>
            <person name="Barbash D.A."/>
            <person name="Barker D."/>
            <person name="Barsanti P."/>
            <person name="Batterham P."/>
            <person name="Batzoglou S."/>
            <person name="Begun D."/>
            <person name="Bhutkar A."/>
            <person name="Blanco E."/>
            <person name="Bosak S.A."/>
            <person name="Bradley R.K."/>
            <person name="Brand A.D."/>
            <person name="Brent M.R."/>
            <person name="Brooks A.N."/>
            <person name="Brown R.H."/>
            <person name="Butlin R.K."/>
            <person name="Caggese C."/>
            <person name="Calvi B.R."/>
            <person name="Bernardo de Carvalho A."/>
            <person name="Caspi A."/>
            <person name="Castrezana S."/>
            <person name="Celniker S.E."/>
            <person name="Chang J.L."/>
            <person name="Chapple C."/>
            <person name="Chatterji S."/>
            <person name="Chinwalla A."/>
            <person name="Civetta A."/>
            <person name="Clifton S.W."/>
            <person name="Comeron J.M."/>
            <person name="Costello J.C."/>
            <person name="Coyne J.A."/>
            <person name="Daub J."/>
            <person name="David R.G."/>
            <person name="Delcher A.L."/>
            <person name="Delehaunty K."/>
            <person name="Do C.B."/>
            <person name="Ebling H."/>
            <person name="Edwards K."/>
            <person name="Eickbush T."/>
            <person name="Evans J.D."/>
            <person name="Filipski A."/>
            <person name="Findeiss S."/>
            <person name="Freyhult E."/>
            <person name="Fulton L."/>
            <person name="Fulton R."/>
            <person name="Garcia A.C."/>
            <person name="Gardiner A."/>
            <person name="Garfield D.A."/>
            <person name="Garvin B.E."/>
            <person name="Gibson G."/>
            <person name="Gilbert D."/>
            <person name="Gnerre S."/>
            <person name="Godfrey J."/>
            <person name="Good R."/>
            <person name="Gotea V."/>
            <person name="Gravely B."/>
            <person name="Greenberg A.J."/>
            <person name="Griffiths-Jones S."/>
            <person name="Gross S."/>
            <person name="Guigo R."/>
            <person name="Gustafson E.A."/>
            <person name="Haerty W."/>
            <person name="Hahn M.W."/>
            <person name="Halligan D.L."/>
            <person name="Halpern A.L."/>
            <person name="Halter G.M."/>
            <person name="Han M.V."/>
            <person name="Heger A."/>
            <person name="Hillier L."/>
            <person name="Hinrichs A.S."/>
            <person name="Holmes I."/>
            <person name="Hoskins R.A."/>
            <person name="Hubisz M.J."/>
            <person name="Hultmark D."/>
            <person name="Huntley M.A."/>
            <person name="Jaffe D.B."/>
            <person name="Jagadeeshan S."/>
            <person name="Jeck W.R."/>
            <person name="Johnson J."/>
            <person name="Jones C.D."/>
            <person name="Jordan W.C."/>
            <person name="Karpen G.H."/>
            <person name="Kataoka E."/>
            <person name="Keightley P.D."/>
            <person name="Kheradpour P."/>
            <person name="Kirkness E.F."/>
            <person name="Koerich L.B."/>
            <person name="Kristiansen K."/>
            <person name="Kudrna D."/>
            <person name="Kulathinal R.J."/>
            <person name="Kumar S."/>
            <person name="Kwok R."/>
            <person name="Lander E."/>
            <person name="Langley C.H."/>
            <person name="Lapoint R."/>
            <person name="Lazzaro B.P."/>
            <person name="Lee S.J."/>
            <person name="Levesque L."/>
            <person name="Li R."/>
            <person name="Lin C.F."/>
            <person name="Lin M.F."/>
            <person name="Lindblad-Toh K."/>
            <person name="Llopart A."/>
            <person name="Long M."/>
            <person name="Low L."/>
            <person name="Lozovsky E."/>
            <person name="Lu J."/>
            <person name="Luo M."/>
            <person name="Machado C.A."/>
            <person name="Makalowski W."/>
            <person name="Marzo M."/>
            <person name="Matsuda M."/>
            <person name="Matzkin L."/>
            <person name="McAllister B."/>
            <person name="McBride C.S."/>
            <person name="McKernan B."/>
            <person name="McKernan K."/>
            <person name="Mendez-Lago M."/>
            <person name="Minx P."/>
            <person name="Mollenhauer M.U."/>
            <person name="Montooth K."/>
            <person name="Mount S.M."/>
            <person name="Mu X."/>
            <person name="Myers E."/>
            <person name="Negre B."/>
            <person name="Newfeld S."/>
            <person name="Nielsen R."/>
            <person name="Noor M.A."/>
            <person name="O'Grady P."/>
            <person name="Pachter L."/>
            <person name="Papaceit M."/>
            <person name="Parisi M.J."/>
            <person name="Parisi M."/>
            <person name="Parts L."/>
            <person name="Pedersen J.S."/>
            <person name="Pesole G."/>
            <person name="Phillippy A.M."/>
            <person name="Ponting C.P."/>
            <person name="Pop M."/>
            <person name="Porcelli D."/>
            <person name="Powell J.R."/>
            <person name="Prohaska S."/>
            <person name="Pruitt K."/>
            <person name="Puig M."/>
            <person name="Quesneville H."/>
            <person name="Ram K.R."/>
            <person name="Rand D."/>
            <person name="Rasmussen M.D."/>
            <person name="Reed L.K."/>
            <person name="Reenan R."/>
            <person name="Reily A."/>
            <person name="Remington K.A."/>
            <person name="Rieger T.T."/>
            <person name="Ritchie M.G."/>
            <person name="Robin C."/>
            <person name="Rogers Y.H."/>
            <person name="Rohde C."/>
            <person name="Rozas J."/>
            <person name="Rubenfield M.J."/>
            <person name="Ruiz A."/>
            <person name="Russo S."/>
            <person name="Salzberg S.L."/>
            <person name="Sanchez-Gracia A."/>
            <person name="Saranga D.J."/>
            <person name="Sato H."/>
            <person name="Schaeffer S.W."/>
            <person name="Schatz M.C."/>
            <person name="Schlenke T."/>
            <person name="Schwartz R."/>
            <person name="Segarra C."/>
            <person name="Singh R.S."/>
            <person name="Sirot L."/>
            <person name="Sirota M."/>
            <person name="Sisneros N.B."/>
            <person name="Smith C.D."/>
            <person name="Smith T.F."/>
            <person name="Spieth J."/>
            <person name="Stage D.E."/>
            <person name="Stark A."/>
            <person name="Stephan W."/>
            <person name="Strausberg R.L."/>
            <person name="Strempel S."/>
            <person name="Sturgill D."/>
            <person name="Sutton G."/>
            <person name="Sutton G.G."/>
            <person name="Tao W."/>
            <person name="Teichmann S."/>
            <person name="Tobari Y.N."/>
            <person name="Tomimura Y."/>
            <person name="Tsolas J.M."/>
            <person name="Valente V.L."/>
            <person name="Venter E."/>
            <person name="Venter J.C."/>
            <person name="Vicario S."/>
            <person name="Vieira F.G."/>
            <person name="Vilella A.J."/>
            <person name="Villasante A."/>
            <person name="Walenz B."/>
            <person name="Wang J."/>
            <person name="Wasserman M."/>
            <person name="Watts T."/>
            <person name="Wilson D."/>
            <person name="Wilson R.K."/>
            <person name="Wing R.A."/>
            <person name="Wolfner M.F."/>
            <person name="Wong A."/>
            <person name="Wong G.K."/>
            <person name="Wu C.I."/>
            <person name="Wu G."/>
            <person name="Yamamoto D."/>
            <person name="Yang H.P."/>
            <person name="Yang S.P."/>
            <person name="Yorke J.A."/>
            <person name="Yoshida K."/>
            <person name="Zdobnov E."/>
            <person name="Zhang P."/>
            <person name="Zhang Y."/>
            <person name="Zimin A.V."/>
            <person name="Baldwin J."/>
            <person name="Abdouelleil A."/>
            <person name="Abdulkadir J."/>
            <person name="Abebe A."/>
            <person name="Abera B."/>
            <person name="Abreu J."/>
            <person name="Acer S.C."/>
            <person name="Aftuck L."/>
            <person name="Alexander A."/>
            <person name="An P."/>
            <person name="Anderson E."/>
            <person name="Anderson S."/>
            <person name="Arachi H."/>
            <person name="Azer M."/>
            <person name="Bachantsang P."/>
            <person name="Barry A."/>
            <person name="Bayul T."/>
            <person name="Berlin A."/>
            <person name="Bessette D."/>
            <person name="Bloom T."/>
            <person name="Blye J."/>
            <person name="Boguslavskiy L."/>
            <person name="Bonnet C."/>
            <person name="Boukhgalter B."/>
            <person name="Bourzgui I."/>
            <person name="Brown A."/>
            <person name="Cahill P."/>
            <person name="Channer S."/>
            <person name="Cheshatsang Y."/>
            <person name="Chuda L."/>
            <person name="Citroen M."/>
            <person name="Collymore A."/>
            <person name="Cooke P."/>
            <person name="Costello M."/>
            <person name="D'Aco K."/>
            <person name="Daza R."/>
            <person name="De Haan G."/>
            <person name="DeGray S."/>
            <person name="DeMaso C."/>
            <person name="Dhargay N."/>
            <person name="Dooley K."/>
            <person name="Dooley E."/>
            <person name="Doricent M."/>
            <person name="Dorje P."/>
            <person name="Dorjee K."/>
            <person name="Dupes A."/>
            <person name="Elong R."/>
            <person name="Falk J."/>
            <person name="Farina A."/>
            <person name="Faro S."/>
            <person name="Ferguson D."/>
            <person name="Fisher S."/>
            <person name="Foley C.D."/>
            <person name="Franke A."/>
            <person name="Friedrich D."/>
            <person name="Gadbois L."/>
            <person name="Gearin G."/>
            <person name="Gearin C.R."/>
            <person name="Giannoukos G."/>
            <person name="Goode T."/>
            <person name="Graham J."/>
            <person name="Grandbois E."/>
            <person name="Grewal S."/>
            <person name="Gyaltsen K."/>
            <person name="Hafez N."/>
            <person name="Hagos B."/>
            <person name="Hall J."/>
            <person name="Henson C."/>
            <person name="Hollinger A."/>
            <person name="Honan T."/>
            <person name="Huard M.D."/>
            <person name="Hughes L."/>
            <person name="Hurhula B."/>
            <person name="Husby M.E."/>
            <person name="Kamat A."/>
            <person name="Kanga B."/>
            <person name="Kashin S."/>
            <person name="Khazanovich D."/>
            <person name="Kisner P."/>
            <person name="Lance K."/>
            <person name="Lara M."/>
            <person name="Lee W."/>
            <person name="Lennon N."/>
            <person name="Letendre F."/>
            <person name="LeVine R."/>
            <person name="Lipovsky A."/>
            <person name="Liu X."/>
            <person name="Liu J."/>
            <person name="Liu S."/>
            <person name="Lokyitsang T."/>
            <person name="Lokyitsang Y."/>
            <person name="Lubonja R."/>
            <person name="Lui A."/>
            <person name="MacDonald P."/>
            <person name="Magnisalis V."/>
            <person name="Maru K."/>
            <person name="Matthews C."/>
            <person name="McCusker W."/>
            <person name="McDonough S."/>
            <person name="Mehta T."/>
            <person name="Meldrim J."/>
            <person name="Meneus L."/>
            <person name="Mihai O."/>
            <person name="Mihalev A."/>
            <person name="Mihova T."/>
            <person name="Mittelman R."/>
            <person name="Mlenga V."/>
            <person name="Montmayeur A."/>
            <person name="Mulrain L."/>
            <person name="Navidi A."/>
            <person name="Naylor J."/>
            <person name="Negash T."/>
            <person name="Nguyen T."/>
            <person name="Nguyen N."/>
            <person name="Nicol R."/>
            <person name="Norbu C."/>
            <person name="Norbu N."/>
            <person name="Novod N."/>
            <person name="O'Neill B."/>
            <person name="Osman S."/>
            <person name="Markiewicz E."/>
            <person name="Oyono O.L."/>
            <person name="Patti C."/>
            <person name="Phunkhang P."/>
            <person name="Pierre F."/>
            <person name="Priest M."/>
            <person name="Raghuraman S."/>
            <person name="Rege F."/>
            <person name="Reyes R."/>
            <person name="Rise C."/>
            <person name="Rogov P."/>
            <person name="Ross K."/>
            <person name="Ryan E."/>
            <person name="Settipalli S."/>
            <person name="Shea T."/>
            <person name="Sherpa N."/>
            <person name="Shi L."/>
            <person name="Shih D."/>
            <person name="Sparrow T."/>
            <person name="Spaulding J."/>
            <person name="Stalker J."/>
            <person name="Stange-Thomann N."/>
            <person name="Stavropoulos S."/>
            <person name="Stone C."/>
            <person name="Strader C."/>
            <person name="Tesfaye S."/>
            <person name="Thomson T."/>
            <person name="Thoulutsang Y."/>
            <person name="Thoulutsang D."/>
            <person name="Topham K."/>
            <person name="Topping I."/>
            <person name="Tsamla T."/>
            <person name="Vassiliev H."/>
            <person name="Vo A."/>
            <person name="Wangchuk T."/>
            <person name="Wangdi T."/>
            <person name="Weiand M."/>
            <person name="Wilkinson J."/>
            <person name="Wilson A."/>
            <person name="Yadav S."/>
            <person name="Young G."/>
            <person name="Yu Q."/>
            <person name="Zembek L."/>
            <person name="Zhong D."/>
            <person name="Zimmer A."/>
            <person name="Zwirko Z."/>
            <person name="Jaffe D.B."/>
            <person name="Alvarez P."/>
            <person name="Brockman W."/>
            <person name="Butler J."/>
            <person name="Chin C."/>
            <person name="Gnerre S."/>
            <person name="Grabherr M."/>
            <person name="Kleber M."/>
            <person name="Mauceli E."/>
            <person name="MacCallum I."/>
        </authorList>
    </citation>
    <scope>NUCLEOTIDE SEQUENCE [LARGE SCALE GENOMIC DNA]</scope>
    <source>
        <strain evidence="16">Tai18E2 / Tucson 14021-0261.01</strain>
    </source>
</reference>
<keyword evidence="5 13" id="KW-0732">Signal</keyword>
<protein>
    <recommendedName>
        <fullName evidence="11">trypsin</fullName>
        <ecNumber evidence="11">3.4.21.4</ecNumber>
    </recommendedName>
</protein>
<dbReference type="InterPro" id="IPR043504">
    <property type="entry name" value="Peptidase_S1_PA_chymotrypsin"/>
</dbReference>
<accession>B4P0K0</accession>
<evidence type="ECO:0000256" key="2">
    <source>
        <dbReference type="ARBA" id="ARBA00007664"/>
    </source>
</evidence>
<dbReference type="Gene3D" id="2.40.10.10">
    <property type="entry name" value="Trypsin-like serine proteases"/>
    <property type="match status" value="1"/>
</dbReference>
<evidence type="ECO:0000256" key="7">
    <source>
        <dbReference type="ARBA" id="ARBA00022825"/>
    </source>
</evidence>
<evidence type="ECO:0000313" key="16">
    <source>
        <dbReference type="Proteomes" id="UP000002282"/>
    </source>
</evidence>
<keyword evidence="4 12" id="KW-0645">Protease</keyword>
<dbReference type="PhylomeDB" id="B4P0K0"/>
<evidence type="ECO:0000256" key="9">
    <source>
        <dbReference type="ARBA" id="ARBA00023157"/>
    </source>
</evidence>
<dbReference type="PROSITE" id="PS00134">
    <property type="entry name" value="TRYPSIN_HIS"/>
    <property type="match status" value="1"/>
</dbReference>
<keyword evidence="3" id="KW-0964">Secreted</keyword>
<evidence type="ECO:0000256" key="6">
    <source>
        <dbReference type="ARBA" id="ARBA00022801"/>
    </source>
</evidence>
<dbReference type="HOGENOM" id="CLU_006842_7_1_1"/>
<proteinExistence type="inferred from homology"/>
<evidence type="ECO:0000256" key="10">
    <source>
        <dbReference type="ARBA" id="ARBA00036320"/>
    </source>
</evidence>
<dbReference type="InterPro" id="IPR033116">
    <property type="entry name" value="TRYPSIN_SER"/>
</dbReference>
<dbReference type="EC" id="3.4.21.4" evidence="11"/>
<keyword evidence="8" id="KW-0865">Zymogen</keyword>
<dbReference type="FunFam" id="2.40.10.10:FF:000068">
    <property type="entry name" value="transmembrane protease serine 2"/>
    <property type="match status" value="1"/>
</dbReference>
<evidence type="ECO:0000256" key="8">
    <source>
        <dbReference type="ARBA" id="ARBA00023145"/>
    </source>
</evidence>
<reference evidence="15 16" key="2">
    <citation type="journal article" date="2007" name="PLoS Biol.">
        <title>Principles of genome evolution in the Drosophila melanogaster species group.</title>
        <authorList>
            <person name="Ranz J.M."/>
            <person name="Maurin D."/>
            <person name="Chan Y.S."/>
            <person name="von Grotthuss M."/>
            <person name="Hillier L.W."/>
            <person name="Roote J."/>
            <person name="Ashburner M."/>
            <person name="Bergman C.M."/>
        </authorList>
    </citation>
    <scope>NUCLEOTIDE SEQUENCE [LARGE SCALE GENOMIC DNA]</scope>
    <source>
        <strain evidence="16">Tai18E2 / Tucson 14021-0261.01</strain>
    </source>
</reference>
<dbReference type="CDD" id="cd00190">
    <property type="entry name" value="Tryp_SPc"/>
    <property type="match status" value="1"/>
</dbReference>
<feature type="chain" id="PRO_5002820582" description="trypsin" evidence="13">
    <location>
        <begin position="19"/>
        <end position="249"/>
    </location>
</feature>
<dbReference type="SMART" id="SM00020">
    <property type="entry name" value="Tryp_SPc"/>
    <property type="match status" value="1"/>
</dbReference>
<dbReference type="PROSITE" id="PS00135">
    <property type="entry name" value="TRYPSIN_SER"/>
    <property type="match status" value="1"/>
</dbReference>
<dbReference type="eggNOG" id="KOG3627">
    <property type="taxonomic scope" value="Eukaryota"/>
</dbReference>
<name>B4P0K0_DROYA</name>
<evidence type="ECO:0000256" key="11">
    <source>
        <dbReference type="ARBA" id="ARBA00038868"/>
    </source>
</evidence>
<dbReference type="InterPro" id="IPR018114">
    <property type="entry name" value="TRYPSIN_HIS"/>
</dbReference>
<gene>
    <name evidence="15" type="primary">Dyak\GE25071</name>
    <name evidence="15" type="synonym">dyak_GLEANR_871</name>
    <name evidence="15" type="synonym">GE25071</name>
    <name evidence="15" type="ORF">Dyak_GE25071</name>
</gene>